<dbReference type="InterPro" id="IPR005467">
    <property type="entry name" value="His_kinase_dom"/>
</dbReference>
<dbReference type="Gene3D" id="3.30.565.10">
    <property type="entry name" value="Histidine kinase-like ATPase, C-terminal domain"/>
    <property type="match status" value="1"/>
</dbReference>
<dbReference type="CDD" id="cd00082">
    <property type="entry name" value="HisKA"/>
    <property type="match status" value="1"/>
</dbReference>
<dbReference type="Pfam" id="PF02518">
    <property type="entry name" value="HATPase_c"/>
    <property type="match status" value="1"/>
</dbReference>
<keyword evidence="7" id="KW-0902">Two-component regulatory system</keyword>
<dbReference type="InterPro" id="IPR004358">
    <property type="entry name" value="Sig_transdc_His_kin-like_C"/>
</dbReference>
<evidence type="ECO:0000313" key="11">
    <source>
        <dbReference type="Proteomes" id="UP000001225"/>
    </source>
</evidence>
<dbReference type="InterPro" id="IPR007890">
    <property type="entry name" value="CHASE2"/>
</dbReference>
<evidence type="ECO:0000256" key="3">
    <source>
        <dbReference type="ARBA" id="ARBA00012438"/>
    </source>
</evidence>
<comment type="subcellular location">
    <subcellularLocation>
        <location evidence="2">Cell inner membrane</location>
        <topology evidence="2">Multi-pass membrane protein</topology>
    </subcellularLocation>
</comment>
<sequence length="774" mass="84227">MADRRRTYPHSRLLLTILLAALTALLGSVNGLGRIDQIVYDRAVSVAQRPAPADVVIVAIDDASLAGLGRWPWPRAIHAALLDHLGGARAVGLDIIFAEADQDRPQGDRVLAEAIRRQGHVVLPVVLDNLERPTHADLPLAPLAAAAAGLGYINIDLDDDGVARRAVWTRGLNNDSWSHFALAMLRTGGQEAQVSSFLQQVPSSGSLIPYAGPPGHFRVVSYLSVLRGDFSPSAFKNKYVLVGAWATGMGDVFPAPVSHRSSGISGVEIMGNLLQSVRDGRVLQTAPAWQTALASAIPVLLLCLALPRLSPRQAILSSAALLVAIIAFAIATLYWTDTWMPPAAALLGVAACYPLWSWRSQEAALRYMEGEMARLRKEYPPVMGEADPLGGRVSRSLDQHIDELDHTLSRVRNLRRFLLDGLDGMPDATLVIDQVGRLQFRNRPAVMYFLNLSIRPPRIGQALAPVLEQAFGDPSTRQLVRQALRAPANEDDTQGAAPPRANIEVRDRAGQDLLLRCAQVRTAQGVRAGLVVTLSDITMIRQAERQREETLRFISHDMRAPQNSILALVALNQSDTGNSPPSEALSRIAHLANRTLLLVDEFIQLTRAESMDIAHAKLDLADLLREAADEFWAAAQRRKITLDVHAPTTPALAYGDQTLIMRAICNLLDNAIKYSPDGSRIQLRVRAAAEMWDVEIEDAGPGIAPQDQQRLFQPFFRTGEARRSSTGGAGLGLAFVRAVALRHGGEITVHSERGSGTRFTLRLPIALDDDAYDA</sequence>
<keyword evidence="5 10" id="KW-0808">Transferase</keyword>
<dbReference type="Pfam" id="PF05226">
    <property type="entry name" value="CHASE2"/>
    <property type="match status" value="1"/>
</dbReference>
<name>A9IJ17_BORPD</name>
<dbReference type="AlphaFoldDB" id="A9IJ17"/>
<dbReference type="InterPro" id="IPR036890">
    <property type="entry name" value="HATPase_C_sf"/>
</dbReference>
<dbReference type="FunFam" id="3.30.565.10:FF:000006">
    <property type="entry name" value="Sensor histidine kinase WalK"/>
    <property type="match status" value="1"/>
</dbReference>
<dbReference type="EC" id="2.7.13.3" evidence="3"/>
<evidence type="ECO:0000256" key="2">
    <source>
        <dbReference type="ARBA" id="ARBA00004429"/>
    </source>
</evidence>
<dbReference type="SUPFAM" id="SSF55874">
    <property type="entry name" value="ATPase domain of HSP90 chaperone/DNA topoisomerase II/histidine kinase"/>
    <property type="match status" value="1"/>
</dbReference>
<dbReference type="STRING" id="94624.Bpet4961"/>
<dbReference type="GO" id="GO:0000155">
    <property type="term" value="F:phosphorelay sensor kinase activity"/>
    <property type="evidence" value="ECO:0007669"/>
    <property type="project" value="InterPro"/>
</dbReference>
<dbReference type="InterPro" id="IPR050736">
    <property type="entry name" value="Sensor_HK_Regulatory"/>
</dbReference>
<evidence type="ECO:0000256" key="7">
    <source>
        <dbReference type="ARBA" id="ARBA00023012"/>
    </source>
</evidence>
<dbReference type="PANTHER" id="PTHR43711:SF1">
    <property type="entry name" value="HISTIDINE KINASE 1"/>
    <property type="match status" value="1"/>
</dbReference>
<protein>
    <recommendedName>
        <fullName evidence="3">histidine kinase</fullName>
        <ecNumber evidence="3">2.7.13.3</ecNumber>
    </recommendedName>
</protein>
<keyword evidence="6 10" id="KW-0418">Kinase</keyword>
<evidence type="ECO:0000256" key="6">
    <source>
        <dbReference type="ARBA" id="ARBA00022777"/>
    </source>
</evidence>
<keyword evidence="4" id="KW-0597">Phosphoprotein</keyword>
<dbReference type="eggNOG" id="COG4252">
    <property type="taxonomic scope" value="Bacteria"/>
</dbReference>
<dbReference type="SUPFAM" id="SSF47384">
    <property type="entry name" value="Homodimeric domain of signal transducing histidine kinase"/>
    <property type="match status" value="1"/>
</dbReference>
<dbReference type="SMART" id="SM00388">
    <property type="entry name" value="HisKA"/>
    <property type="match status" value="1"/>
</dbReference>
<feature type="transmembrane region" description="Helical" evidence="8">
    <location>
        <begin position="314"/>
        <end position="335"/>
    </location>
</feature>
<keyword evidence="8" id="KW-0472">Membrane</keyword>
<organism evidence="10 11">
    <name type="scientific">Bordetella petrii (strain ATCC BAA-461 / DSM 12804 / CCUG 43448 / CIP 107267 / Se-1111R)</name>
    <dbReference type="NCBI Taxonomy" id="340100"/>
    <lineage>
        <taxon>Bacteria</taxon>
        <taxon>Pseudomonadati</taxon>
        <taxon>Pseudomonadota</taxon>
        <taxon>Betaproteobacteria</taxon>
        <taxon>Burkholderiales</taxon>
        <taxon>Alcaligenaceae</taxon>
        <taxon>Bordetella</taxon>
    </lineage>
</organism>
<feature type="domain" description="Histidine kinase" evidence="9">
    <location>
        <begin position="553"/>
        <end position="767"/>
    </location>
</feature>
<proteinExistence type="predicted"/>
<feature type="transmembrane region" description="Helical" evidence="8">
    <location>
        <begin position="288"/>
        <end position="307"/>
    </location>
</feature>
<dbReference type="InterPro" id="IPR003594">
    <property type="entry name" value="HATPase_dom"/>
</dbReference>
<keyword evidence="8" id="KW-0812">Transmembrane</keyword>
<comment type="catalytic activity">
    <reaction evidence="1">
        <text>ATP + protein L-histidine = ADP + protein N-phospho-L-histidine.</text>
        <dbReference type="EC" id="2.7.13.3"/>
    </reaction>
</comment>
<dbReference type="InterPro" id="IPR003661">
    <property type="entry name" value="HisK_dim/P_dom"/>
</dbReference>
<evidence type="ECO:0000256" key="1">
    <source>
        <dbReference type="ARBA" id="ARBA00000085"/>
    </source>
</evidence>
<evidence type="ECO:0000256" key="4">
    <source>
        <dbReference type="ARBA" id="ARBA00022553"/>
    </source>
</evidence>
<dbReference type="SMART" id="SM00387">
    <property type="entry name" value="HATPase_c"/>
    <property type="match status" value="1"/>
</dbReference>
<dbReference type="PIRSF" id="PIRSF037347">
    <property type="entry name" value="STHK_CHASE2_PAS_prd"/>
    <property type="match status" value="1"/>
</dbReference>
<dbReference type="eggNOG" id="COG5002">
    <property type="taxonomic scope" value="Bacteria"/>
</dbReference>
<keyword evidence="11" id="KW-1185">Reference proteome</keyword>
<evidence type="ECO:0000256" key="8">
    <source>
        <dbReference type="SAM" id="Phobius"/>
    </source>
</evidence>
<evidence type="ECO:0000256" key="5">
    <source>
        <dbReference type="ARBA" id="ARBA00022679"/>
    </source>
</evidence>
<dbReference type="GO" id="GO:0005886">
    <property type="term" value="C:plasma membrane"/>
    <property type="evidence" value="ECO:0007669"/>
    <property type="project" value="UniProtKB-SubCell"/>
</dbReference>
<dbReference type="PANTHER" id="PTHR43711">
    <property type="entry name" value="TWO-COMPONENT HISTIDINE KINASE"/>
    <property type="match status" value="1"/>
</dbReference>
<dbReference type="Proteomes" id="UP000001225">
    <property type="component" value="Chromosome"/>
</dbReference>
<keyword evidence="8" id="KW-1133">Transmembrane helix</keyword>
<dbReference type="CDD" id="cd00075">
    <property type="entry name" value="HATPase"/>
    <property type="match status" value="1"/>
</dbReference>
<dbReference type="KEGG" id="bpt:Bpet4961"/>
<dbReference type="PROSITE" id="PS50109">
    <property type="entry name" value="HIS_KIN"/>
    <property type="match status" value="1"/>
</dbReference>
<dbReference type="InterPro" id="IPR017181">
    <property type="entry name" value="Sig_transdc_His_kin_CHASE2"/>
</dbReference>
<dbReference type="PRINTS" id="PR00344">
    <property type="entry name" value="BCTRLSENSOR"/>
</dbReference>
<dbReference type="Gene3D" id="3.30.450.20">
    <property type="entry name" value="PAS domain"/>
    <property type="match status" value="1"/>
</dbReference>
<gene>
    <name evidence="10" type="ordered locus">Bpet4961</name>
</gene>
<dbReference type="Gene3D" id="1.10.287.130">
    <property type="match status" value="1"/>
</dbReference>
<dbReference type="InterPro" id="IPR036097">
    <property type="entry name" value="HisK_dim/P_sf"/>
</dbReference>
<evidence type="ECO:0000313" key="10">
    <source>
        <dbReference type="EMBL" id="CAP45313.1"/>
    </source>
</evidence>
<evidence type="ECO:0000259" key="9">
    <source>
        <dbReference type="PROSITE" id="PS50109"/>
    </source>
</evidence>
<accession>A9IJ17</accession>
<dbReference type="EMBL" id="AM902716">
    <property type="protein sequence ID" value="CAP45313.1"/>
    <property type="molecule type" value="Genomic_DNA"/>
</dbReference>
<dbReference type="SMART" id="SM01080">
    <property type="entry name" value="CHASE2"/>
    <property type="match status" value="1"/>
</dbReference>
<reference evidence="10 11" key="1">
    <citation type="journal article" date="2008" name="BMC Genomics">
        <title>The missing link: Bordetella petrii is endowed with both the metabolic versatility of environmental bacteria and virulence traits of pathogenic Bordetellae.</title>
        <authorList>
            <person name="Gross R."/>
            <person name="Guzman C.A."/>
            <person name="Sebaihia M."/>
            <person name="Martins Dos Santos V.A."/>
            <person name="Pieper D.H."/>
            <person name="Koebnik R."/>
            <person name="Lechner M."/>
            <person name="Bartels D."/>
            <person name="Buhrmester J."/>
            <person name="Choudhuri J.V."/>
            <person name="Ebensen T."/>
            <person name="Gaigalat L."/>
            <person name="Herrmann S."/>
            <person name="Khachane A.N."/>
            <person name="Larisch C."/>
            <person name="Link S."/>
            <person name="Linke B."/>
            <person name="Meyer F."/>
            <person name="Mormann S."/>
            <person name="Nakunst D."/>
            <person name="Rueckert C."/>
            <person name="Schneiker-Bekel S."/>
            <person name="Schulze K."/>
            <person name="Vorhoelter F.J."/>
            <person name="Yevsa T."/>
            <person name="Engle J.T."/>
            <person name="Goldman W.E."/>
            <person name="Puehler A."/>
            <person name="Goebel U.B."/>
            <person name="Goesmann A."/>
            <person name="Bloecker H."/>
            <person name="Kaiser O."/>
            <person name="Martinez-Arias R."/>
        </authorList>
    </citation>
    <scope>NUCLEOTIDE SEQUENCE [LARGE SCALE GENOMIC DNA]</scope>
    <source>
        <strain evidence="11">ATCC BAA-461 / DSM 12804 / CCUG 43448 / CIP 107267 / Se-1111R</strain>
    </source>
</reference>